<sequence length="538" mass="60211">MSSSHRDAQPDAHPSQDTSADVSCDVLVIGGGINGAGIARDLAGRGWSVVLCEQHDLAQHTSSASTKLVHGGLRYLEHGQIGLVRKALQEREGLLRGAPHIMAPLRFVLPHDASMRPAWMIRAGLWLYDHLARRDFLPASTQISLKGHELGRPLQPAWRQAFVYADGWVDDARLVVLCAQDARERGASILTRTRCHQLRPLAQGWEALLAHHDPHTGRLTHNVAVKARLVVNAAGPWADQVQAMVAGDAQQGAPRVAAQHLRLVKGSHIVVPRLFEHDHAYIFQGRDRRIVFAIPYEQRFTLIGTTDVDHVGDPGQAAIDAAEVDYLCEAVNRYFRQPVRPADVVWAYAGVRPLMEGERAGGKASAVTRDYRLQRQAGPAPWLTVWGGKITTFRKLAEQAGDVIGELLEDRRAAWTREAVLPGGRLLELIETEVDPVTDMAEFQRRLRQRHPWMDLGLVRRWSRQYGAQALRLFEGVQQRADLGAEVAPDVYEAELFYLRRQEWAFTGDDVLWRRTKLGLHLDAAQREAVSRWMMDQA</sequence>
<feature type="domain" description="Alpha-glycerophosphate oxidase C-terminal" evidence="8">
    <location>
        <begin position="416"/>
        <end position="530"/>
    </location>
</feature>
<evidence type="ECO:0000256" key="2">
    <source>
        <dbReference type="ARBA" id="ARBA00007330"/>
    </source>
</evidence>
<comment type="caution">
    <text evidence="9">The sequence shown here is derived from an EMBL/GenBank/DDBJ whole genome shotgun (WGS) entry which is preliminary data.</text>
</comment>
<gene>
    <name evidence="9" type="ORF">EIP75_20580</name>
</gene>
<dbReference type="Gene3D" id="3.50.50.60">
    <property type="entry name" value="FAD/NAD(P)-binding domain"/>
    <property type="match status" value="1"/>
</dbReference>
<dbReference type="OrthoDB" id="9766796at2"/>
<dbReference type="InterPro" id="IPR000447">
    <property type="entry name" value="G3P_DH_FAD-dep"/>
</dbReference>
<evidence type="ECO:0000259" key="7">
    <source>
        <dbReference type="Pfam" id="PF01266"/>
    </source>
</evidence>
<proteinExistence type="inferred from homology"/>
<dbReference type="NCBIfam" id="NF008899">
    <property type="entry name" value="PRK12266.1"/>
    <property type="match status" value="1"/>
</dbReference>
<evidence type="ECO:0000259" key="8">
    <source>
        <dbReference type="Pfam" id="PF16901"/>
    </source>
</evidence>
<keyword evidence="5 6" id="KW-0560">Oxidoreductase</keyword>
<dbReference type="NCBIfam" id="NF009906">
    <property type="entry name" value="PRK13369.1"/>
    <property type="match status" value="1"/>
</dbReference>
<feature type="domain" description="FAD dependent oxidoreductase" evidence="7">
    <location>
        <begin position="25"/>
        <end position="392"/>
    </location>
</feature>
<evidence type="ECO:0000256" key="1">
    <source>
        <dbReference type="ARBA" id="ARBA00001974"/>
    </source>
</evidence>
<dbReference type="PANTHER" id="PTHR11985:SF15">
    <property type="entry name" value="GLYCEROL-3-PHOSPHATE DEHYDROGENASE, MITOCHONDRIAL"/>
    <property type="match status" value="1"/>
</dbReference>
<keyword evidence="10" id="KW-1185">Reference proteome</keyword>
<dbReference type="Gene3D" id="1.10.8.870">
    <property type="entry name" value="Alpha-glycerophosphate oxidase, cap domain"/>
    <property type="match status" value="1"/>
</dbReference>
<dbReference type="PANTHER" id="PTHR11985">
    <property type="entry name" value="GLYCEROL-3-PHOSPHATE DEHYDROGENASE"/>
    <property type="match status" value="1"/>
</dbReference>
<protein>
    <recommendedName>
        <fullName evidence="6">Glycerol-3-phosphate dehydrogenase</fullName>
        <ecNumber evidence="6">1.1.5.3</ecNumber>
    </recommendedName>
</protein>
<comment type="cofactor">
    <cofactor evidence="1 6">
        <name>FAD</name>
        <dbReference type="ChEBI" id="CHEBI:57692"/>
    </cofactor>
</comment>
<dbReference type="InterPro" id="IPR006076">
    <property type="entry name" value="FAD-dep_OxRdtase"/>
</dbReference>
<evidence type="ECO:0000256" key="3">
    <source>
        <dbReference type="ARBA" id="ARBA00022630"/>
    </source>
</evidence>
<dbReference type="Pfam" id="PF16901">
    <property type="entry name" value="DAO_C"/>
    <property type="match status" value="1"/>
</dbReference>
<dbReference type="Proteomes" id="UP000269265">
    <property type="component" value="Unassembled WGS sequence"/>
</dbReference>
<comment type="catalytic activity">
    <reaction evidence="6">
        <text>a quinone + sn-glycerol 3-phosphate = dihydroxyacetone phosphate + a quinol</text>
        <dbReference type="Rhea" id="RHEA:18977"/>
        <dbReference type="ChEBI" id="CHEBI:24646"/>
        <dbReference type="ChEBI" id="CHEBI:57597"/>
        <dbReference type="ChEBI" id="CHEBI:57642"/>
        <dbReference type="ChEBI" id="CHEBI:132124"/>
        <dbReference type="EC" id="1.1.5.3"/>
    </reaction>
</comment>
<evidence type="ECO:0000313" key="9">
    <source>
        <dbReference type="EMBL" id="RRS02468.1"/>
    </source>
</evidence>
<dbReference type="EMBL" id="RSED01000022">
    <property type="protein sequence ID" value="RRS02468.1"/>
    <property type="molecule type" value="Genomic_DNA"/>
</dbReference>
<name>A0A3R8TQD1_9BURK</name>
<keyword evidence="3 6" id="KW-0285">Flavoprotein</keyword>
<dbReference type="InterPro" id="IPR036188">
    <property type="entry name" value="FAD/NAD-bd_sf"/>
</dbReference>
<dbReference type="Gene3D" id="3.30.9.10">
    <property type="entry name" value="D-Amino Acid Oxidase, subunit A, domain 2"/>
    <property type="match status" value="1"/>
</dbReference>
<organism evidence="9 10">
    <name type="scientific">Aquabacterium soli</name>
    <dbReference type="NCBI Taxonomy" id="2493092"/>
    <lineage>
        <taxon>Bacteria</taxon>
        <taxon>Pseudomonadati</taxon>
        <taxon>Pseudomonadota</taxon>
        <taxon>Betaproteobacteria</taxon>
        <taxon>Burkholderiales</taxon>
        <taxon>Aquabacterium</taxon>
    </lineage>
</organism>
<dbReference type="PRINTS" id="PR01001">
    <property type="entry name" value="FADG3PDH"/>
</dbReference>
<evidence type="ECO:0000256" key="5">
    <source>
        <dbReference type="ARBA" id="ARBA00023002"/>
    </source>
</evidence>
<dbReference type="Gene3D" id="6.10.250.1890">
    <property type="match status" value="1"/>
</dbReference>
<dbReference type="AlphaFoldDB" id="A0A3R8TQD1"/>
<dbReference type="Pfam" id="PF01266">
    <property type="entry name" value="DAO"/>
    <property type="match status" value="1"/>
</dbReference>
<dbReference type="GO" id="GO:0046168">
    <property type="term" value="P:glycerol-3-phosphate catabolic process"/>
    <property type="evidence" value="ECO:0007669"/>
    <property type="project" value="TreeGrafter"/>
</dbReference>
<dbReference type="InterPro" id="IPR038299">
    <property type="entry name" value="DAO_C_sf"/>
</dbReference>
<keyword evidence="4" id="KW-0274">FAD</keyword>
<accession>A0A3R8TQD1</accession>
<reference evidence="9 10" key="1">
    <citation type="submission" date="2018-12" db="EMBL/GenBank/DDBJ databases">
        <title>The whole draft genome of Aquabacterium sp. SJQ9.</title>
        <authorList>
            <person name="Sun L."/>
            <person name="Gao X."/>
            <person name="Chen W."/>
            <person name="Huang K."/>
        </authorList>
    </citation>
    <scope>NUCLEOTIDE SEQUENCE [LARGE SCALE GENOMIC DNA]</scope>
    <source>
        <strain evidence="9 10">SJQ9</strain>
    </source>
</reference>
<dbReference type="PROSITE" id="PS00977">
    <property type="entry name" value="FAD_G3PDH_1"/>
    <property type="match status" value="1"/>
</dbReference>
<evidence type="ECO:0000256" key="4">
    <source>
        <dbReference type="ARBA" id="ARBA00022827"/>
    </source>
</evidence>
<evidence type="ECO:0000256" key="6">
    <source>
        <dbReference type="RuleBase" id="RU361217"/>
    </source>
</evidence>
<evidence type="ECO:0000313" key="10">
    <source>
        <dbReference type="Proteomes" id="UP000269265"/>
    </source>
</evidence>
<dbReference type="GO" id="GO:0004368">
    <property type="term" value="F:glycerol-3-phosphate dehydrogenase (quinone) activity"/>
    <property type="evidence" value="ECO:0007669"/>
    <property type="project" value="UniProtKB-EC"/>
</dbReference>
<dbReference type="RefSeq" id="WP_125245071.1">
    <property type="nucleotide sequence ID" value="NZ_RSED01000022.1"/>
</dbReference>
<dbReference type="EC" id="1.1.5.3" evidence="6"/>
<comment type="similarity">
    <text evidence="2 6">Belongs to the FAD-dependent glycerol-3-phosphate dehydrogenase family.</text>
</comment>
<dbReference type="InterPro" id="IPR031656">
    <property type="entry name" value="DAO_C"/>
</dbReference>
<dbReference type="SUPFAM" id="SSF51905">
    <property type="entry name" value="FAD/NAD(P)-binding domain"/>
    <property type="match status" value="1"/>
</dbReference>
<dbReference type="GO" id="GO:0009331">
    <property type="term" value="C:glycerol-3-phosphate dehydrogenase (FAD) complex"/>
    <property type="evidence" value="ECO:0007669"/>
    <property type="project" value="UniProtKB-UniRule"/>
</dbReference>